<dbReference type="GO" id="GO:0032259">
    <property type="term" value="P:methylation"/>
    <property type="evidence" value="ECO:0007669"/>
    <property type="project" value="UniProtKB-KW"/>
</dbReference>
<dbReference type="Pfam" id="PF01753">
    <property type="entry name" value="zf-MYND"/>
    <property type="match status" value="1"/>
</dbReference>
<dbReference type="Proteomes" id="UP001381693">
    <property type="component" value="Unassembled WGS sequence"/>
</dbReference>
<dbReference type="SUPFAM" id="SSF48452">
    <property type="entry name" value="TPR-like"/>
    <property type="match status" value="1"/>
</dbReference>
<protein>
    <recommendedName>
        <fullName evidence="9">MYND-type domain-containing protein</fullName>
    </recommendedName>
</protein>
<evidence type="ECO:0000259" key="9">
    <source>
        <dbReference type="PROSITE" id="PS50865"/>
    </source>
</evidence>
<keyword evidence="6" id="KW-0862">Zinc</keyword>
<gene>
    <name evidence="10" type="ORF">SK128_022896</name>
</gene>
<comment type="caution">
    <text evidence="10">The sequence shown here is derived from an EMBL/GenBank/DDBJ whole genome shotgun (WGS) entry which is preliminary data.</text>
</comment>
<dbReference type="EMBL" id="JAXCGZ010019790">
    <property type="protein sequence ID" value="KAK7065828.1"/>
    <property type="molecule type" value="Genomic_DNA"/>
</dbReference>
<dbReference type="InterPro" id="IPR019734">
    <property type="entry name" value="TPR_rpt"/>
</dbReference>
<dbReference type="PROSITE" id="PS50005">
    <property type="entry name" value="TPR"/>
    <property type="match status" value="1"/>
</dbReference>
<dbReference type="GO" id="GO:0008168">
    <property type="term" value="F:methyltransferase activity"/>
    <property type="evidence" value="ECO:0007669"/>
    <property type="project" value="UniProtKB-KW"/>
</dbReference>
<feature type="repeat" description="TPR" evidence="8">
    <location>
        <begin position="60"/>
        <end position="93"/>
    </location>
</feature>
<dbReference type="GO" id="GO:0008270">
    <property type="term" value="F:zinc ion binding"/>
    <property type="evidence" value="ECO:0007669"/>
    <property type="project" value="UniProtKB-KW"/>
</dbReference>
<sequence length="428" mass="49186">MSHKLSQHLQANPEKYSLVKENINGQRRFEEMLKFFWNLPEAKQFLHANFLPPSKSIINAESYIHKGDQFFDVKNFDQALSMYNHGILEAPHPMLTEHYDLYNSGRADSYLCPLIPLTKYVGAPEGRTLSLAKAFAKRSYVMYELKNYKKCIADIEKASKCGYPPQKQKELDQMMLSCLEELEKASPKKGRVPSGACGASPEEVPEVDTTTTTDYCERLFSIMQVEERREKPPFYKILNYKVQTPPRIPEINENVPVLSKAIEISSSAARGRCLRATRDIALGEVLGVEEANSVCMVMKSYMYCSTCFRRTSSPLPCPVCSEALYCSEACRIRALTEEHWLECALHRTMVSVGLPEHTLIYKTLKTLSYNQLKFFHYRLRKEQDDKPETLFSGFSTYRSLFGLCTNKENLSFDFLFIQCQIVFIIVKF</sequence>
<dbReference type="GO" id="GO:0005737">
    <property type="term" value="C:cytoplasm"/>
    <property type="evidence" value="ECO:0007669"/>
    <property type="project" value="TreeGrafter"/>
</dbReference>
<dbReference type="Gene3D" id="6.10.140.2220">
    <property type="match status" value="1"/>
</dbReference>
<dbReference type="InterPro" id="IPR046341">
    <property type="entry name" value="SET_dom_sf"/>
</dbReference>
<evidence type="ECO:0000256" key="4">
    <source>
        <dbReference type="ARBA" id="ARBA00022723"/>
    </source>
</evidence>
<keyword evidence="1" id="KW-0489">Methyltransferase</keyword>
<accession>A0AAN8ZW14</accession>
<dbReference type="InterPro" id="IPR002893">
    <property type="entry name" value="Znf_MYND"/>
</dbReference>
<reference evidence="10 11" key="1">
    <citation type="submission" date="2023-11" db="EMBL/GenBank/DDBJ databases">
        <title>Halocaridina rubra genome assembly.</title>
        <authorList>
            <person name="Smith C."/>
        </authorList>
    </citation>
    <scope>NUCLEOTIDE SEQUENCE [LARGE SCALE GENOMIC DNA]</scope>
    <source>
        <strain evidence="10">EP-1</strain>
        <tissue evidence="10">Whole</tissue>
    </source>
</reference>
<proteinExistence type="predicted"/>
<keyword evidence="8" id="KW-0802">TPR repeat</keyword>
<keyword evidence="11" id="KW-1185">Reference proteome</keyword>
<evidence type="ECO:0000256" key="5">
    <source>
        <dbReference type="ARBA" id="ARBA00022771"/>
    </source>
</evidence>
<dbReference type="PROSITE" id="PS50865">
    <property type="entry name" value="ZF_MYND_2"/>
    <property type="match status" value="1"/>
</dbReference>
<evidence type="ECO:0000256" key="6">
    <source>
        <dbReference type="ARBA" id="ARBA00022833"/>
    </source>
</evidence>
<evidence type="ECO:0000256" key="8">
    <source>
        <dbReference type="PROSITE-ProRule" id="PRU00339"/>
    </source>
</evidence>
<dbReference type="GO" id="GO:0005634">
    <property type="term" value="C:nucleus"/>
    <property type="evidence" value="ECO:0007669"/>
    <property type="project" value="TreeGrafter"/>
</dbReference>
<name>A0AAN8ZW14_HALRR</name>
<dbReference type="GO" id="GO:0042826">
    <property type="term" value="F:histone deacetylase binding"/>
    <property type="evidence" value="ECO:0007669"/>
    <property type="project" value="TreeGrafter"/>
</dbReference>
<evidence type="ECO:0000256" key="2">
    <source>
        <dbReference type="ARBA" id="ARBA00022679"/>
    </source>
</evidence>
<organism evidence="10 11">
    <name type="scientific">Halocaridina rubra</name>
    <name type="common">Hawaiian red shrimp</name>
    <dbReference type="NCBI Taxonomy" id="373956"/>
    <lineage>
        <taxon>Eukaryota</taxon>
        <taxon>Metazoa</taxon>
        <taxon>Ecdysozoa</taxon>
        <taxon>Arthropoda</taxon>
        <taxon>Crustacea</taxon>
        <taxon>Multicrustacea</taxon>
        <taxon>Malacostraca</taxon>
        <taxon>Eumalacostraca</taxon>
        <taxon>Eucarida</taxon>
        <taxon>Decapoda</taxon>
        <taxon>Pleocyemata</taxon>
        <taxon>Caridea</taxon>
        <taxon>Atyoidea</taxon>
        <taxon>Atyidae</taxon>
        <taxon>Halocaridina</taxon>
    </lineage>
</organism>
<keyword evidence="5 7" id="KW-0863">Zinc-finger</keyword>
<keyword evidence="3" id="KW-0949">S-adenosyl-L-methionine</keyword>
<evidence type="ECO:0000256" key="7">
    <source>
        <dbReference type="PROSITE-ProRule" id="PRU00134"/>
    </source>
</evidence>
<dbReference type="InterPro" id="IPR052097">
    <property type="entry name" value="SET-MYND_domain_protein"/>
</dbReference>
<dbReference type="Gene3D" id="1.25.40.10">
    <property type="entry name" value="Tetratricopeptide repeat domain"/>
    <property type="match status" value="1"/>
</dbReference>
<keyword evidence="2" id="KW-0808">Transferase</keyword>
<evidence type="ECO:0000256" key="3">
    <source>
        <dbReference type="ARBA" id="ARBA00022691"/>
    </source>
</evidence>
<evidence type="ECO:0000313" key="11">
    <source>
        <dbReference type="Proteomes" id="UP001381693"/>
    </source>
</evidence>
<dbReference type="AlphaFoldDB" id="A0AAN8ZW14"/>
<dbReference type="PANTHER" id="PTHR46165">
    <property type="entry name" value="SET AND MYND DOMAIN-CONTAINING PROTEIN 4"/>
    <property type="match status" value="1"/>
</dbReference>
<dbReference type="PROSITE" id="PS01360">
    <property type="entry name" value="ZF_MYND_1"/>
    <property type="match status" value="1"/>
</dbReference>
<dbReference type="Gene3D" id="2.170.270.10">
    <property type="entry name" value="SET domain"/>
    <property type="match status" value="1"/>
</dbReference>
<evidence type="ECO:0000313" key="10">
    <source>
        <dbReference type="EMBL" id="KAK7065828.1"/>
    </source>
</evidence>
<dbReference type="PANTHER" id="PTHR46165:SF6">
    <property type="entry name" value="SET AND MYND DOMAIN-CONTAINING PROTEIN 4-LIKE PROTEIN"/>
    <property type="match status" value="1"/>
</dbReference>
<dbReference type="Gene3D" id="1.10.220.160">
    <property type="match status" value="1"/>
</dbReference>
<dbReference type="InterPro" id="IPR011990">
    <property type="entry name" value="TPR-like_helical_dom_sf"/>
</dbReference>
<feature type="domain" description="MYND-type" evidence="9">
    <location>
        <begin position="304"/>
        <end position="343"/>
    </location>
</feature>
<evidence type="ECO:0000256" key="1">
    <source>
        <dbReference type="ARBA" id="ARBA00022603"/>
    </source>
</evidence>
<dbReference type="SUPFAM" id="SSF144232">
    <property type="entry name" value="HIT/MYND zinc finger-like"/>
    <property type="match status" value="1"/>
</dbReference>
<keyword evidence="4" id="KW-0479">Metal-binding</keyword>